<dbReference type="Pfam" id="PF05919">
    <property type="entry name" value="Mitovir_RNA_pol"/>
    <property type="match status" value="1"/>
</dbReference>
<dbReference type="SUPFAM" id="SSF56672">
    <property type="entry name" value="DNA/RNA polymerases"/>
    <property type="match status" value="1"/>
</dbReference>
<dbReference type="InterPro" id="IPR043502">
    <property type="entry name" value="DNA/RNA_pol_sf"/>
</dbReference>
<reference evidence="4" key="1">
    <citation type="submission" date="2022-11" db="EMBL/GenBank/DDBJ databases">
        <authorList>
            <person name="van der Loos L.M."/>
            <person name="Zell R."/>
            <person name="De Coninck L."/>
            <person name="Lequime S."/>
            <person name="Willems A."/>
            <person name="De Clerck O."/>
            <person name="Matthijnssens J."/>
        </authorList>
    </citation>
    <scope>NUCLEOTIDE SEQUENCE</scope>
    <source>
        <strain evidence="4">NODE_A2081_ARC2</strain>
    </source>
</reference>
<dbReference type="GO" id="GO:0003968">
    <property type="term" value="F:RNA-directed RNA polymerase activity"/>
    <property type="evidence" value="ECO:0007669"/>
    <property type="project" value="UniProtKB-KW"/>
</dbReference>
<keyword evidence="3" id="KW-0548">Nucleotidyltransferase</keyword>
<keyword evidence="2" id="KW-0808">Transferase</keyword>
<accession>A0A9Y2DYN2</accession>
<evidence type="ECO:0000256" key="1">
    <source>
        <dbReference type="ARBA" id="ARBA00022484"/>
    </source>
</evidence>
<dbReference type="InterPro" id="IPR008686">
    <property type="entry name" value="RNA_pol_mitovir"/>
</dbReference>
<organism evidence="4">
    <name type="scientific">Ulva mito-like virus 3</name>
    <dbReference type="NCBI Taxonomy" id="3051527"/>
    <lineage>
        <taxon>Viruses</taxon>
        <taxon>Riboviria</taxon>
        <taxon>Orthornavirae</taxon>
        <taxon>Lenarviricota</taxon>
        <taxon>Howeltoviricetes</taxon>
        <taxon>Cryppavirales</taxon>
        <taxon>Mitoviridae</taxon>
    </lineage>
</organism>
<sequence>MPTKHTTSLPRGSMSRIITLASVLGIERNVAYNSLDQYVALALKLKKHHGQAHASKLLKELYNSVKMYSLGCKIQGNTSLWSKTSKRGLPSKIERLIKPLDLSNDDHARWLLSLFSLYETWKSSRVVADIPSLEEIQSSDMSPTAKLEFRSSAKIIVNNLRRCGMIKEVKSSYLKDYLSLKGGPFGPATLTAHHDAKALLANRQILEKISRLQSSITSTDPVKRVLLEKEVTGTSRFSEKECEVYPILKTIAIPDKGPKVRTITVGNYYLQRTLLPIHNGLMETLRSIPEDGTYKQSSAAHSIAQWTAQGYQPWCFDLTAATDRFPIQIQYLVLKEMYPELASRWYAIMRKAESYSPDQQRYFKFQVGQPMGLYSSWAAFSITHHIVIRYAFMKANLDFRNRYCIIGDDVAILDKEAALRYRELILSLGISISPSKSITPEFKRCDSKPSGELAKRYFRDGVDITPLRPYELDSFSGKGWPLFTEFIPKLIDRWGEEKLTNVGFFDPASVEGSFVKWVDKTHRKKLLLVLSTPPVPPYLKGLEPGWWPLDIMGQRLIEAASFDVLRNKHSKICRDLHDIRSKQDLLQCTDNTITSKSWPIDHPLTNALRILDSDLLKILSNETMGNYDFKAIYQLGINIDLLKSIVIDNKTVKDYQSFQLKRATAMASFRLDVWRRMITQYRFKPVESGYPK</sequence>
<name>A0A9Y2DYN2_9VIRU</name>
<evidence type="ECO:0000313" key="4">
    <source>
        <dbReference type="EMBL" id="WIR83946.1"/>
    </source>
</evidence>
<evidence type="ECO:0000256" key="2">
    <source>
        <dbReference type="ARBA" id="ARBA00022679"/>
    </source>
</evidence>
<protein>
    <submittedName>
        <fullName evidence="4">RNA-dependent RNA polymerase</fullName>
    </submittedName>
</protein>
<keyword evidence="1 4" id="KW-0696">RNA-directed RNA polymerase</keyword>
<dbReference type="EMBL" id="OP924598">
    <property type="protein sequence ID" value="WIR83946.1"/>
    <property type="molecule type" value="Genomic_RNA"/>
</dbReference>
<dbReference type="PANTHER" id="PTHR34456:SF9">
    <property type="entry name" value="MITOVIRUS RNA-DEPENDENT RNA POLYMERASE"/>
    <property type="match status" value="1"/>
</dbReference>
<dbReference type="PANTHER" id="PTHR34456">
    <property type="entry name" value="MITOVIRUS RNA-DEPENDENT RNA POLYMERASE"/>
    <property type="match status" value="1"/>
</dbReference>
<evidence type="ECO:0000256" key="3">
    <source>
        <dbReference type="ARBA" id="ARBA00022695"/>
    </source>
</evidence>
<proteinExistence type="predicted"/>